<evidence type="ECO:0000313" key="10">
    <source>
        <dbReference type="Proteomes" id="UP000748756"/>
    </source>
</evidence>
<feature type="transmembrane region" description="Helical" evidence="8">
    <location>
        <begin position="39"/>
        <end position="62"/>
    </location>
</feature>
<dbReference type="Gene3D" id="1.20.1280.290">
    <property type="match status" value="2"/>
</dbReference>
<dbReference type="GO" id="GO:0015174">
    <property type="term" value="F:basic amino acid transmembrane transporter activity"/>
    <property type="evidence" value="ECO:0007669"/>
    <property type="project" value="UniProtKB-ARBA"/>
</dbReference>
<reference evidence="9" key="1">
    <citation type="journal article" date="2020" name="Fungal Divers.">
        <title>Resolving the Mortierellaceae phylogeny through synthesis of multi-gene phylogenetics and phylogenomics.</title>
        <authorList>
            <person name="Vandepol N."/>
            <person name="Liber J."/>
            <person name="Desiro A."/>
            <person name="Na H."/>
            <person name="Kennedy M."/>
            <person name="Barry K."/>
            <person name="Grigoriev I.V."/>
            <person name="Miller A.N."/>
            <person name="O'Donnell K."/>
            <person name="Stajich J.E."/>
            <person name="Bonito G."/>
        </authorList>
    </citation>
    <scope>NUCLEOTIDE SEQUENCE</scope>
    <source>
        <strain evidence="9">NRRL 6426</strain>
    </source>
</reference>
<feature type="transmembrane region" description="Helical" evidence="8">
    <location>
        <begin position="257"/>
        <end position="279"/>
    </location>
</feature>
<dbReference type="PANTHER" id="PTHR16201:SF44">
    <property type="entry name" value="SEVEN TRANSMEMBRANE PROTEIN 1"/>
    <property type="match status" value="1"/>
</dbReference>
<dbReference type="AlphaFoldDB" id="A0A9P5VD11"/>
<dbReference type="SMART" id="SM00679">
    <property type="entry name" value="CTNS"/>
    <property type="match status" value="2"/>
</dbReference>
<comment type="catalytic activity">
    <reaction evidence="6">
        <text>L-histidine(out) + L-arginine(in) = L-histidine(in) + L-arginine(out)</text>
        <dbReference type="Rhea" id="RHEA:71063"/>
        <dbReference type="ChEBI" id="CHEBI:32682"/>
        <dbReference type="ChEBI" id="CHEBI:57595"/>
    </reaction>
</comment>
<dbReference type="OrthoDB" id="8048523at2759"/>
<dbReference type="Proteomes" id="UP000748756">
    <property type="component" value="Unassembled WGS sequence"/>
</dbReference>
<evidence type="ECO:0000313" key="9">
    <source>
        <dbReference type="EMBL" id="KAF9153704.1"/>
    </source>
</evidence>
<proteinExistence type="inferred from homology"/>
<feature type="compositionally biased region" description="Gly residues" evidence="7">
    <location>
        <begin position="298"/>
        <end position="307"/>
    </location>
</feature>
<dbReference type="GO" id="GO:0034486">
    <property type="term" value="P:vacuolar transmembrane transport"/>
    <property type="evidence" value="ECO:0007669"/>
    <property type="project" value="UniProtKB-ARBA"/>
</dbReference>
<organism evidence="9 10">
    <name type="scientific">Linnemannia schmuckeri</name>
    <dbReference type="NCBI Taxonomy" id="64567"/>
    <lineage>
        <taxon>Eukaryota</taxon>
        <taxon>Fungi</taxon>
        <taxon>Fungi incertae sedis</taxon>
        <taxon>Mucoromycota</taxon>
        <taxon>Mortierellomycotina</taxon>
        <taxon>Mortierellomycetes</taxon>
        <taxon>Mortierellales</taxon>
        <taxon>Mortierellaceae</taxon>
        <taxon>Linnemannia</taxon>
    </lineage>
</organism>
<dbReference type="GO" id="GO:0098852">
    <property type="term" value="C:lytic vacuole membrane"/>
    <property type="evidence" value="ECO:0007669"/>
    <property type="project" value="UniProtKB-ARBA"/>
</dbReference>
<keyword evidence="2 8" id="KW-0812">Transmembrane</keyword>
<keyword evidence="10" id="KW-1185">Reference proteome</keyword>
<dbReference type="PANTHER" id="PTHR16201">
    <property type="entry name" value="SEVEN TRANSMEMBRANE PROTEIN 1-RELATED"/>
    <property type="match status" value="1"/>
</dbReference>
<evidence type="ECO:0008006" key="11">
    <source>
        <dbReference type="Google" id="ProtNLM"/>
    </source>
</evidence>
<dbReference type="EMBL" id="JAAAUQ010000159">
    <property type="protein sequence ID" value="KAF9153704.1"/>
    <property type="molecule type" value="Genomic_DNA"/>
</dbReference>
<sequence>MVAHTVLYWLASQGAVSSSTASTVAATVAEEAAVPLKIYLSNIAGSLSILCWFIVFTPQFWINYKRQSGESLSLVFLYIWLAGDIMNLIGATMENLLLTMRILAWYYTIADIALIAQIFYYRKNSVKASFESVITHANPEAINAPHGAAAHGEHAPLVAGSTTHNYSSIAPSEHVHENEHDRVIHKAAMVANATAAAGHYNDDHHHHHHHSSHHPVASGLPTTAEYLGQRQRRPSSHSALTSGSGRYRSKKAKRHQMIRCTVMIVFPIVLASFFIWAYFDWLQCTIGHGEDTEEGSRCGRGNGGGHGKLPPSPKPPSSDDDSILSVLSSGDKEGEGEDKGFIHVWMPLILGWGSAILYLGSRIPQIYKNWRLKSCEGLSIMMFMFSVFGNVFYVASIFLNSLEIDYLIKNMPWWLGSGGTLVFDFTIFFQFYIYRNNNPLAEALKEAAESGELDQNALNATAEDDETSSSSCSSDEEDTTSTTDTLIPQHKKSKSQQHPTSASSNV</sequence>
<comment type="subcellular location">
    <subcellularLocation>
        <location evidence="1">Membrane</location>
        <topology evidence="1">Multi-pass membrane protein</topology>
    </subcellularLocation>
</comment>
<name>A0A9P5VD11_9FUNG</name>
<evidence type="ECO:0000256" key="3">
    <source>
        <dbReference type="ARBA" id="ARBA00022989"/>
    </source>
</evidence>
<evidence type="ECO:0000256" key="6">
    <source>
        <dbReference type="ARBA" id="ARBA00050768"/>
    </source>
</evidence>
<keyword evidence="3 8" id="KW-1133">Transmembrane helix</keyword>
<feature type="region of interest" description="Disordered" evidence="7">
    <location>
        <begin position="200"/>
        <end position="251"/>
    </location>
</feature>
<evidence type="ECO:0000256" key="2">
    <source>
        <dbReference type="ARBA" id="ARBA00022692"/>
    </source>
</evidence>
<evidence type="ECO:0000256" key="8">
    <source>
        <dbReference type="SAM" id="Phobius"/>
    </source>
</evidence>
<feature type="transmembrane region" description="Helical" evidence="8">
    <location>
        <begin position="380"/>
        <end position="399"/>
    </location>
</feature>
<dbReference type="Pfam" id="PF04193">
    <property type="entry name" value="PQ-loop"/>
    <property type="match status" value="2"/>
</dbReference>
<gene>
    <name evidence="9" type="ORF">BG015_002832</name>
</gene>
<dbReference type="FunFam" id="1.20.1280.290:FF:000012">
    <property type="entry name" value="Vacuolar membrane PQ loop repeat protein"/>
    <property type="match status" value="1"/>
</dbReference>
<feature type="transmembrane region" description="Helical" evidence="8">
    <location>
        <begin position="411"/>
        <end position="434"/>
    </location>
</feature>
<comment type="caution">
    <text evidence="9">The sequence shown here is derived from an EMBL/GenBank/DDBJ whole genome shotgun (WGS) entry which is preliminary data.</text>
</comment>
<keyword evidence="4 8" id="KW-0472">Membrane</keyword>
<dbReference type="InterPro" id="IPR051415">
    <property type="entry name" value="LAAT-1"/>
</dbReference>
<dbReference type="FunFam" id="1.20.1280.290:FF:000009">
    <property type="entry name" value="PQ loop repeat family protein"/>
    <property type="match status" value="1"/>
</dbReference>
<feature type="region of interest" description="Disordered" evidence="7">
    <location>
        <begin position="455"/>
        <end position="506"/>
    </location>
</feature>
<protein>
    <recommendedName>
        <fullName evidence="11">PQ-loop-domain-containing protein</fullName>
    </recommendedName>
</protein>
<feature type="transmembrane region" description="Helical" evidence="8">
    <location>
        <begin position="104"/>
        <end position="121"/>
    </location>
</feature>
<feature type="transmembrane region" description="Helical" evidence="8">
    <location>
        <begin position="340"/>
        <end position="359"/>
    </location>
</feature>
<feature type="transmembrane region" description="Helical" evidence="8">
    <location>
        <begin position="74"/>
        <end position="92"/>
    </location>
</feature>
<accession>A0A9P5VD11</accession>
<feature type="compositionally biased region" description="Polar residues" evidence="7">
    <location>
        <begin position="496"/>
        <end position="506"/>
    </location>
</feature>
<feature type="region of interest" description="Disordered" evidence="7">
    <location>
        <begin position="292"/>
        <end position="326"/>
    </location>
</feature>
<evidence type="ECO:0000256" key="7">
    <source>
        <dbReference type="SAM" id="MobiDB-lite"/>
    </source>
</evidence>
<evidence type="ECO:0000256" key="4">
    <source>
        <dbReference type="ARBA" id="ARBA00023136"/>
    </source>
</evidence>
<evidence type="ECO:0000256" key="5">
    <source>
        <dbReference type="ARBA" id="ARBA00038039"/>
    </source>
</evidence>
<evidence type="ECO:0000256" key="1">
    <source>
        <dbReference type="ARBA" id="ARBA00004141"/>
    </source>
</evidence>
<comment type="similarity">
    <text evidence="5">Belongs to the laat-1 family.</text>
</comment>
<dbReference type="InterPro" id="IPR006603">
    <property type="entry name" value="PQ-loop_rpt"/>
</dbReference>